<dbReference type="EMBL" id="AMEM01000034">
    <property type="protein sequence ID" value="EKX88907.1"/>
    <property type="molecule type" value="Genomic_DNA"/>
</dbReference>
<name>L1MCH7_9CORY</name>
<comment type="caution">
    <text evidence="1">The sequence shown here is derived from an EMBL/GenBank/DDBJ whole genome shotgun (WGS) entry which is preliminary data.</text>
</comment>
<sequence>MTEQRTPSKLDHACDTYVHNLAKLSPLSATAWGIHGRDGDIENFSPEYYDSLAVEARTLLATVMEEEAAGDNTLDDVDKVTAAVLKDRLGVELAKHERGENYRDLNNIASPIQSIRDTLNLTPKRHMQSRLAAVPAALEGYKESLTLAASQGNVAAIRQINEVITQCIDLAKDGSMLERLGVGRHAQEVPQARAAFGEFAEWLKQELAPQAPTDDAVGRERYELFSHEFVGARVDLDEAYDWGLERLKDITAEQERIATELYGSDVGVKEAMERLNKEERYQLHGTDALKEWMQGIADKAISDLNGTHFDIPEPVRTIECLIDPAGTGGIFYTPPTDDFSRPGRMWWSVPAGEEVFYTWQELTTVYHEGAPGHHLQLGLALTERDKLNLWRRVACWNSGHGEGWALYAEQFMAELGYLEDPGFRMGLLDAQRFRAARVALDIGVHLGKKTPDGQGVWDADYAGEFLRSHTAMADANLRFELNRYLGWPGQAPSYALGQRLWQELRSDATEAGLSAVEFHAKALAQGSIPMEILRDVVMG</sequence>
<dbReference type="AlphaFoldDB" id="L1MCH7"/>
<evidence type="ECO:0008006" key="3">
    <source>
        <dbReference type="Google" id="ProtNLM"/>
    </source>
</evidence>
<dbReference type="HOGENOM" id="CLU_018914_3_0_11"/>
<dbReference type="PANTHER" id="PTHR33361">
    <property type="entry name" value="GLR0591 PROTEIN"/>
    <property type="match status" value="1"/>
</dbReference>
<keyword evidence="2" id="KW-1185">Reference proteome</keyword>
<dbReference type="Proteomes" id="UP000010445">
    <property type="component" value="Unassembled WGS sequence"/>
</dbReference>
<dbReference type="Pfam" id="PF05960">
    <property type="entry name" value="DUF885"/>
    <property type="match status" value="1"/>
</dbReference>
<accession>L1MCH7</accession>
<reference evidence="1 2" key="1">
    <citation type="submission" date="2012-05" db="EMBL/GenBank/DDBJ databases">
        <authorList>
            <person name="Weinstock G."/>
            <person name="Sodergren E."/>
            <person name="Lobos E.A."/>
            <person name="Fulton L."/>
            <person name="Fulton R."/>
            <person name="Courtney L."/>
            <person name="Fronick C."/>
            <person name="O'Laughlin M."/>
            <person name="Godfrey J."/>
            <person name="Wilson R.M."/>
            <person name="Miner T."/>
            <person name="Farmer C."/>
            <person name="Delehaunty K."/>
            <person name="Cordes M."/>
            <person name="Minx P."/>
            <person name="Tomlinson C."/>
            <person name="Chen J."/>
            <person name="Wollam A."/>
            <person name="Pepin K.H."/>
            <person name="Bhonagiri V."/>
            <person name="Zhang X."/>
            <person name="Suruliraj S."/>
            <person name="Warren W."/>
            <person name="Mitreva M."/>
            <person name="Mardis E.R."/>
            <person name="Wilson R.K."/>
        </authorList>
    </citation>
    <scope>NUCLEOTIDE SEQUENCE [LARGE SCALE GENOMIC DNA]</scope>
    <source>
        <strain evidence="1 2">F0235</strain>
    </source>
</reference>
<organism evidence="1 2">
    <name type="scientific">Corynebacterium durum F0235</name>
    <dbReference type="NCBI Taxonomy" id="1035195"/>
    <lineage>
        <taxon>Bacteria</taxon>
        <taxon>Bacillati</taxon>
        <taxon>Actinomycetota</taxon>
        <taxon>Actinomycetes</taxon>
        <taxon>Mycobacteriales</taxon>
        <taxon>Corynebacteriaceae</taxon>
        <taxon>Corynebacterium</taxon>
    </lineage>
</organism>
<dbReference type="STRING" id="1035195.HMPREF9997_02133"/>
<dbReference type="InterPro" id="IPR010281">
    <property type="entry name" value="DUF885"/>
</dbReference>
<dbReference type="eggNOG" id="COG4805">
    <property type="taxonomic scope" value="Bacteria"/>
</dbReference>
<evidence type="ECO:0000313" key="2">
    <source>
        <dbReference type="Proteomes" id="UP000010445"/>
    </source>
</evidence>
<evidence type="ECO:0000313" key="1">
    <source>
        <dbReference type="EMBL" id="EKX88907.1"/>
    </source>
</evidence>
<gene>
    <name evidence="1" type="ORF">HMPREF9997_02133</name>
</gene>
<dbReference type="PANTHER" id="PTHR33361:SF2">
    <property type="entry name" value="DUF885 DOMAIN-CONTAINING PROTEIN"/>
    <property type="match status" value="1"/>
</dbReference>
<dbReference type="PATRIC" id="fig|1035195.3.peg.1911"/>
<protein>
    <recommendedName>
        <fullName evidence="3">DUF885 domain-containing protein</fullName>
    </recommendedName>
</protein>
<dbReference type="RefSeq" id="WP_006061557.1">
    <property type="nucleotide sequence ID" value="NZ_KB290820.1"/>
</dbReference>
<proteinExistence type="predicted"/>